<dbReference type="OrthoDB" id="8591238at2"/>
<keyword evidence="7" id="KW-1185">Reference proteome</keyword>
<dbReference type="FunFam" id="1.10.10.10:FF:000001">
    <property type="entry name" value="LysR family transcriptional regulator"/>
    <property type="match status" value="1"/>
</dbReference>
<sequence>MSKRLPSLNALRVFVVVARHGGVSRASEVLNLTHSAVSHQIRILQEELGITLFDKAGRGLSLTTEGSRFAQRVEAAFNEIEDAAHEVCTSQHRHLRVGTISSFAACWLLPRIGDFISSCPDIDVDVQSTNTPTVLTHLDADVSIGFGTGPYPGVFSELLLRDWLFPVCSPEFARQYDLHDHAWFDGVPLMHSSYEPWSLWFAAAGITAKEPERGIMFDNSALILQAAIKGQGLGLVRHSLAHDDLVAGRLVRPFSAVVESPMSYYFLCRMDKLETPPVTRFRQWIKEQVAAFPTHVDRALGSA</sequence>
<gene>
    <name evidence="6" type="ORF">SAMN05660652_02657</name>
</gene>
<dbReference type="GO" id="GO:0043565">
    <property type="term" value="F:sequence-specific DNA binding"/>
    <property type="evidence" value="ECO:0007669"/>
    <property type="project" value="TreeGrafter"/>
</dbReference>
<dbReference type="GO" id="GO:0003700">
    <property type="term" value="F:DNA-binding transcription factor activity"/>
    <property type="evidence" value="ECO:0007669"/>
    <property type="project" value="InterPro"/>
</dbReference>
<comment type="similarity">
    <text evidence="1">Belongs to the LysR transcriptional regulatory family.</text>
</comment>
<keyword evidence="4" id="KW-0804">Transcription</keyword>
<dbReference type="PANTHER" id="PTHR30537">
    <property type="entry name" value="HTH-TYPE TRANSCRIPTIONAL REGULATOR"/>
    <property type="match status" value="1"/>
</dbReference>
<reference evidence="6 7" key="1">
    <citation type="submission" date="2016-10" db="EMBL/GenBank/DDBJ databases">
        <authorList>
            <person name="de Groot N.N."/>
        </authorList>
    </citation>
    <scope>NUCLEOTIDE SEQUENCE [LARGE SCALE GENOMIC DNA]</scope>
    <source>
        <strain evidence="6 7">DSM 5885</strain>
    </source>
</reference>
<dbReference type="STRING" id="83767.SAMN05660652_02657"/>
<dbReference type="InterPro" id="IPR058163">
    <property type="entry name" value="LysR-type_TF_proteobact-type"/>
</dbReference>
<evidence type="ECO:0000313" key="6">
    <source>
        <dbReference type="EMBL" id="SDH98715.1"/>
    </source>
</evidence>
<proteinExistence type="inferred from homology"/>
<evidence type="ECO:0000256" key="4">
    <source>
        <dbReference type="ARBA" id="ARBA00023163"/>
    </source>
</evidence>
<dbReference type="CDD" id="cd08432">
    <property type="entry name" value="PBP2_GcdR_TrpI_HvrB_AmpR_like"/>
    <property type="match status" value="1"/>
</dbReference>
<dbReference type="PANTHER" id="PTHR30537:SF79">
    <property type="entry name" value="TRANSCRIPTIONAL REGULATOR-RELATED"/>
    <property type="match status" value="1"/>
</dbReference>
<dbReference type="SUPFAM" id="SSF46785">
    <property type="entry name" value="Winged helix' DNA-binding domain"/>
    <property type="match status" value="1"/>
</dbReference>
<dbReference type="PROSITE" id="PS50931">
    <property type="entry name" value="HTH_LYSR"/>
    <property type="match status" value="1"/>
</dbReference>
<dbReference type="NCBIfam" id="NF008352">
    <property type="entry name" value="PRK11139.1"/>
    <property type="match status" value="1"/>
</dbReference>
<accession>A0A1G8GWE7</accession>
<evidence type="ECO:0000259" key="5">
    <source>
        <dbReference type="PROSITE" id="PS50931"/>
    </source>
</evidence>
<organism evidence="6 7">
    <name type="scientific">Propionivibrio dicarboxylicus</name>
    <dbReference type="NCBI Taxonomy" id="83767"/>
    <lineage>
        <taxon>Bacteria</taxon>
        <taxon>Pseudomonadati</taxon>
        <taxon>Pseudomonadota</taxon>
        <taxon>Betaproteobacteria</taxon>
        <taxon>Rhodocyclales</taxon>
        <taxon>Rhodocyclaceae</taxon>
        <taxon>Propionivibrio</taxon>
    </lineage>
</organism>
<dbReference type="InterPro" id="IPR000847">
    <property type="entry name" value="LysR_HTH_N"/>
</dbReference>
<dbReference type="SUPFAM" id="SSF53850">
    <property type="entry name" value="Periplasmic binding protein-like II"/>
    <property type="match status" value="1"/>
</dbReference>
<name>A0A1G8GWE7_9RHOO</name>
<dbReference type="GO" id="GO:0006351">
    <property type="term" value="P:DNA-templated transcription"/>
    <property type="evidence" value="ECO:0007669"/>
    <property type="project" value="TreeGrafter"/>
</dbReference>
<evidence type="ECO:0000256" key="3">
    <source>
        <dbReference type="ARBA" id="ARBA00023125"/>
    </source>
</evidence>
<dbReference type="Proteomes" id="UP000198607">
    <property type="component" value="Unassembled WGS sequence"/>
</dbReference>
<keyword evidence="2" id="KW-0805">Transcription regulation</keyword>
<dbReference type="AlphaFoldDB" id="A0A1G8GWE7"/>
<keyword evidence="3" id="KW-0238">DNA-binding</keyword>
<dbReference type="PRINTS" id="PR00039">
    <property type="entry name" value="HTHLYSR"/>
</dbReference>
<feature type="domain" description="HTH lysR-type" evidence="5">
    <location>
        <begin position="6"/>
        <end position="63"/>
    </location>
</feature>
<dbReference type="InterPro" id="IPR036388">
    <property type="entry name" value="WH-like_DNA-bd_sf"/>
</dbReference>
<dbReference type="Gene3D" id="3.40.190.10">
    <property type="entry name" value="Periplasmic binding protein-like II"/>
    <property type="match status" value="2"/>
</dbReference>
<dbReference type="Pfam" id="PF00126">
    <property type="entry name" value="HTH_1"/>
    <property type="match status" value="1"/>
</dbReference>
<evidence type="ECO:0000256" key="1">
    <source>
        <dbReference type="ARBA" id="ARBA00009437"/>
    </source>
</evidence>
<dbReference type="Gene3D" id="1.10.10.10">
    <property type="entry name" value="Winged helix-like DNA-binding domain superfamily/Winged helix DNA-binding domain"/>
    <property type="match status" value="1"/>
</dbReference>
<dbReference type="Pfam" id="PF03466">
    <property type="entry name" value="LysR_substrate"/>
    <property type="match status" value="1"/>
</dbReference>
<protein>
    <submittedName>
        <fullName evidence="6">LysR family transcriptional regulator, glycine cleavage system transcriptional activator</fullName>
    </submittedName>
</protein>
<evidence type="ECO:0000256" key="2">
    <source>
        <dbReference type="ARBA" id="ARBA00023015"/>
    </source>
</evidence>
<dbReference type="RefSeq" id="WP_091938390.1">
    <property type="nucleotide sequence ID" value="NZ_FNCY01000011.1"/>
</dbReference>
<dbReference type="EMBL" id="FNCY01000011">
    <property type="protein sequence ID" value="SDH98715.1"/>
    <property type="molecule type" value="Genomic_DNA"/>
</dbReference>
<dbReference type="InterPro" id="IPR036390">
    <property type="entry name" value="WH_DNA-bd_sf"/>
</dbReference>
<dbReference type="InterPro" id="IPR005119">
    <property type="entry name" value="LysR_subst-bd"/>
</dbReference>
<evidence type="ECO:0000313" key="7">
    <source>
        <dbReference type="Proteomes" id="UP000198607"/>
    </source>
</evidence>